<keyword evidence="4" id="KW-1185">Reference proteome</keyword>
<dbReference type="InParanoid" id="A0A409W5T8"/>
<dbReference type="EMBL" id="NHTK01005790">
    <property type="protein sequence ID" value="PPQ73889.1"/>
    <property type="molecule type" value="Genomic_DNA"/>
</dbReference>
<keyword evidence="2" id="KW-0472">Membrane</keyword>
<dbReference type="Proteomes" id="UP000284842">
    <property type="component" value="Unassembled WGS sequence"/>
</dbReference>
<sequence length="390" mass="40999">MSVTTLDDNAPGLEWAGTWKRIVQSDAYGGSVQAATDRGATMRYTFDSGSVAIYGTVPACSGSVGADIYVDNQIQVSQRFRCGFYSQSGVQFFESIPLAPSNGAQHVIQVTNSGAAPLYLDRLDIAGFEPGQTPSFNPGNPPPTPSPSRSVIPSSQTPGSSPTPTAVDSSSNAISPGTTFSGTSSSRTVSPTSSSSVTPSTILTTSDGMITTILVYPSVTVNGAGTQITPTLDGTPNGLTKLHAIVVGLATTLGILVLCAFLFLLRRRRRQNLARAATSSAHQETSSSVRPFRPYEQSSPDVEGAFSQHAVEASITQIKASIFPAEKMPSAPETTEAQVWAPCPTTFAIADPQAHVQSATDLLLEENRIEMTSDVPPSYDSVRRRSNTGS</sequence>
<organism evidence="3 4">
    <name type="scientific">Panaeolus cyanescens</name>
    <dbReference type="NCBI Taxonomy" id="181874"/>
    <lineage>
        <taxon>Eukaryota</taxon>
        <taxon>Fungi</taxon>
        <taxon>Dikarya</taxon>
        <taxon>Basidiomycota</taxon>
        <taxon>Agaricomycotina</taxon>
        <taxon>Agaricomycetes</taxon>
        <taxon>Agaricomycetidae</taxon>
        <taxon>Agaricales</taxon>
        <taxon>Agaricineae</taxon>
        <taxon>Galeropsidaceae</taxon>
        <taxon>Panaeolus</taxon>
    </lineage>
</organism>
<evidence type="ECO:0000256" key="1">
    <source>
        <dbReference type="SAM" id="MobiDB-lite"/>
    </source>
</evidence>
<name>A0A409W5T8_9AGAR</name>
<feature type="compositionally biased region" description="Polar residues" evidence="1">
    <location>
        <begin position="278"/>
        <end position="289"/>
    </location>
</feature>
<feature type="region of interest" description="Disordered" evidence="1">
    <location>
        <begin position="129"/>
        <end position="202"/>
    </location>
</feature>
<accession>A0A409W5T8</accession>
<evidence type="ECO:0000313" key="3">
    <source>
        <dbReference type="EMBL" id="PPQ73889.1"/>
    </source>
</evidence>
<gene>
    <name evidence="3" type="ORF">CVT24_011948</name>
</gene>
<keyword evidence="2" id="KW-0812">Transmembrane</keyword>
<feature type="compositionally biased region" description="Low complexity" evidence="1">
    <location>
        <begin position="175"/>
        <end position="202"/>
    </location>
</feature>
<reference evidence="3 4" key="1">
    <citation type="journal article" date="2018" name="Evol. Lett.">
        <title>Horizontal gene cluster transfer increased hallucinogenic mushroom diversity.</title>
        <authorList>
            <person name="Reynolds H.T."/>
            <person name="Vijayakumar V."/>
            <person name="Gluck-Thaler E."/>
            <person name="Korotkin H.B."/>
            <person name="Matheny P.B."/>
            <person name="Slot J.C."/>
        </authorList>
    </citation>
    <scope>NUCLEOTIDE SEQUENCE [LARGE SCALE GENOMIC DNA]</scope>
    <source>
        <strain evidence="3 4">2629</strain>
    </source>
</reference>
<comment type="caution">
    <text evidence="3">The sequence shown here is derived from an EMBL/GenBank/DDBJ whole genome shotgun (WGS) entry which is preliminary data.</text>
</comment>
<keyword evidence="2" id="KW-1133">Transmembrane helix</keyword>
<evidence type="ECO:0000313" key="4">
    <source>
        <dbReference type="Proteomes" id="UP000284842"/>
    </source>
</evidence>
<protein>
    <submittedName>
        <fullName evidence="3">Uncharacterized protein</fullName>
    </submittedName>
</protein>
<dbReference type="Gene3D" id="2.60.120.260">
    <property type="entry name" value="Galactose-binding domain-like"/>
    <property type="match status" value="1"/>
</dbReference>
<feature type="region of interest" description="Disordered" evidence="1">
    <location>
        <begin position="275"/>
        <end position="301"/>
    </location>
</feature>
<dbReference type="OrthoDB" id="10678763at2759"/>
<feature type="region of interest" description="Disordered" evidence="1">
    <location>
        <begin position="371"/>
        <end position="390"/>
    </location>
</feature>
<dbReference type="STRING" id="181874.A0A409W5T8"/>
<proteinExistence type="predicted"/>
<feature type="compositionally biased region" description="Low complexity" evidence="1">
    <location>
        <begin position="147"/>
        <end position="165"/>
    </location>
</feature>
<dbReference type="AlphaFoldDB" id="A0A409W5T8"/>
<evidence type="ECO:0000256" key="2">
    <source>
        <dbReference type="SAM" id="Phobius"/>
    </source>
</evidence>
<feature type="transmembrane region" description="Helical" evidence="2">
    <location>
        <begin position="242"/>
        <end position="265"/>
    </location>
</feature>